<sequence>MKIAEVTAFPVTVPVPEDQRVTLGIGRMVKRDTVVVKVQTDDGLIGWGESHHGRAHLAIAALVNTTLRQLVRGMDATDVNGAWSKIYKFQLGSHGMGAACAMAMSGIDMALWDIRGKAAGWPLYKLLGGSNNRVPCYAGGISLGYQAPESLAVEAAGFVAQGFKALKLRIGDTPKNDCLRVEAVRHALGDDVDILTDANASYALADARRVMPCLEACKVGWLEEPFPATDYRNYREAKAIGKTPLAAGENHFTRFEFSRLIEESVVSILQPDLSKCGGITEGLKIAAMASAYKLPVHCHSSMGINMAATVHFLSAIENAGYFEADCSLSNPLRDKLIDPPIQVSGDGTISPGEKPGIGVEVDEDMIRHYAGVEGPGYV</sequence>
<dbReference type="PROSITE" id="PS00908">
    <property type="entry name" value="MR_MLE_1"/>
    <property type="match status" value="1"/>
</dbReference>
<dbReference type="Proteomes" id="UP000243904">
    <property type="component" value="Chromosome I"/>
</dbReference>
<dbReference type="AlphaFoldDB" id="A0A1H1ZUX3"/>
<dbReference type="CDD" id="cd03316">
    <property type="entry name" value="MR_like"/>
    <property type="match status" value="1"/>
</dbReference>
<feature type="domain" description="Mandelate racemase/muconate lactonizing enzyme C-terminal" evidence="2">
    <location>
        <begin position="148"/>
        <end position="244"/>
    </location>
</feature>
<dbReference type="SFLD" id="SFLDS00001">
    <property type="entry name" value="Enolase"/>
    <property type="match status" value="1"/>
</dbReference>
<dbReference type="RefSeq" id="WP_146689682.1">
    <property type="nucleotide sequence ID" value="NZ_LT629750.1"/>
</dbReference>
<evidence type="ECO:0000313" key="4">
    <source>
        <dbReference type="Proteomes" id="UP000243904"/>
    </source>
</evidence>
<organism evidence="3 4">
    <name type="scientific">Bradyrhizobium canariense</name>
    <dbReference type="NCBI Taxonomy" id="255045"/>
    <lineage>
        <taxon>Bacteria</taxon>
        <taxon>Pseudomonadati</taxon>
        <taxon>Pseudomonadota</taxon>
        <taxon>Alphaproteobacteria</taxon>
        <taxon>Hyphomicrobiales</taxon>
        <taxon>Nitrobacteraceae</taxon>
        <taxon>Bradyrhizobium</taxon>
    </lineage>
</organism>
<dbReference type="Gene3D" id="3.30.390.10">
    <property type="entry name" value="Enolase-like, N-terminal domain"/>
    <property type="match status" value="1"/>
</dbReference>
<dbReference type="InterPro" id="IPR036849">
    <property type="entry name" value="Enolase-like_C_sf"/>
</dbReference>
<dbReference type="EMBL" id="LT629750">
    <property type="protein sequence ID" value="SDT37575.1"/>
    <property type="molecule type" value="Genomic_DNA"/>
</dbReference>
<dbReference type="Pfam" id="PF13378">
    <property type="entry name" value="MR_MLE_C"/>
    <property type="match status" value="1"/>
</dbReference>
<dbReference type="GO" id="GO:0000287">
    <property type="term" value="F:magnesium ion binding"/>
    <property type="evidence" value="ECO:0007669"/>
    <property type="project" value="UniProtKB-ARBA"/>
</dbReference>
<evidence type="ECO:0000256" key="1">
    <source>
        <dbReference type="ARBA" id="ARBA00023239"/>
    </source>
</evidence>
<dbReference type="GO" id="GO:0009063">
    <property type="term" value="P:amino acid catabolic process"/>
    <property type="evidence" value="ECO:0007669"/>
    <property type="project" value="InterPro"/>
</dbReference>
<evidence type="ECO:0000313" key="3">
    <source>
        <dbReference type="EMBL" id="SDT37575.1"/>
    </source>
</evidence>
<dbReference type="InterPro" id="IPR034593">
    <property type="entry name" value="DgoD-like"/>
</dbReference>
<dbReference type="Gene3D" id="3.20.20.120">
    <property type="entry name" value="Enolase-like C-terminal domain"/>
    <property type="match status" value="1"/>
</dbReference>
<dbReference type="SUPFAM" id="SSF51604">
    <property type="entry name" value="Enolase C-terminal domain-like"/>
    <property type="match status" value="1"/>
</dbReference>
<dbReference type="Pfam" id="PF02746">
    <property type="entry name" value="MR_MLE_N"/>
    <property type="match status" value="1"/>
</dbReference>
<reference evidence="4" key="1">
    <citation type="submission" date="2016-10" db="EMBL/GenBank/DDBJ databases">
        <authorList>
            <person name="Varghese N."/>
            <person name="Submissions S."/>
        </authorList>
    </citation>
    <scope>NUCLEOTIDE SEQUENCE [LARGE SCALE GENOMIC DNA]</scope>
    <source>
        <strain evidence="4">GAS369</strain>
    </source>
</reference>
<dbReference type="GO" id="GO:0016829">
    <property type="term" value="F:lyase activity"/>
    <property type="evidence" value="ECO:0007669"/>
    <property type="project" value="UniProtKB-KW"/>
</dbReference>
<dbReference type="PANTHER" id="PTHR48080:SF2">
    <property type="entry name" value="D-GALACTONATE DEHYDRATASE"/>
    <property type="match status" value="1"/>
</dbReference>
<accession>A0A1H1ZUX3</accession>
<dbReference type="PANTHER" id="PTHR48080">
    <property type="entry name" value="D-GALACTONATE DEHYDRATASE-RELATED"/>
    <property type="match status" value="1"/>
</dbReference>
<dbReference type="InterPro" id="IPR013341">
    <property type="entry name" value="Mandelate_racemase_N_dom"/>
</dbReference>
<dbReference type="PROSITE" id="PS00909">
    <property type="entry name" value="MR_MLE_2"/>
    <property type="match status" value="1"/>
</dbReference>
<dbReference type="InterPro" id="IPR018110">
    <property type="entry name" value="Mandel_Rmase/mucon_lact_enz_CS"/>
</dbReference>
<keyword evidence="4" id="KW-1185">Reference proteome</keyword>
<dbReference type="InterPro" id="IPR029065">
    <property type="entry name" value="Enolase_C-like"/>
</dbReference>
<dbReference type="SMART" id="SM00922">
    <property type="entry name" value="MR_MLE"/>
    <property type="match status" value="1"/>
</dbReference>
<evidence type="ECO:0000259" key="2">
    <source>
        <dbReference type="SMART" id="SM00922"/>
    </source>
</evidence>
<keyword evidence="1" id="KW-0456">Lyase</keyword>
<dbReference type="InterPro" id="IPR013342">
    <property type="entry name" value="Mandelate_racemase_C"/>
</dbReference>
<dbReference type="SFLD" id="SFLDG00179">
    <property type="entry name" value="mandelate_racemase"/>
    <property type="match status" value="1"/>
</dbReference>
<name>A0A1H1ZUX3_9BRAD</name>
<gene>
    <name evidence="3" type="ORF">SAMN05444158_5692</name>
</gene>
<dbReference type="InterPro" id="IPR029017">
    <property type="entry name" value="Enolase-like_N"/>
</dbReference>
<protein>
    <submittedName>
        <fullName evidence="3">L-alanine-DL-glutamate epimerase</fullName>
    </submittedName>
</protein>
<dbReference type="SUPFAM" id="SSF54826">
    <property type="entry name" value="Enolase N-terminal domain-like"/>
    <property type="match status" value="1"/>
</dbReference>
<proteinExistence type="predicted"/>